<name>A0AAD7C2J6_9AGAR</name>
<dbReference type="Pfam" id="PF20236">
    <property type="entry name" value="DUF6593"/>
    <property type="match status" value="1"/>
</dbReference>
<protein>
    <recommendedName>
        <fullName evidence="1">DUF6593 domain-containing protein</fullName>
    </recommendedName>
</protein>
<evidence type="ECO:0000313" key="2">
    <source>
        <dbReference type="EMBL" id="KAJ7603595.1"/>
    </source>
</evidence>
<dbReference type="Proteomes" id="UP001221142">
    <property type="component" value="Unassembled WGS sequence"/>
</dbReference>
<reference evidence="3" key="1">
    <citation type="submission" date="2023-03" db="EMBL/GenBank/DDBJ databases">
        <title>Massive genome expansion in bonnet fungi (Mycena s.s.) driven by repeated elements and novel gene families across ecological guilds.</title>
        <authorList>
            <consortium name="Lawrence Berkeley National Laboratory"/>
            <person name="Harder C.B."/>
            <person name="Miyauchi S."/>
            <person name="Viragh M."/>
            <person name="Kuo A."/>
            <person name="Thoen E."/>
            <person name="Andreopoulos B."/>
            <person name="Lu D."/>
            <person name="Skrede I."/>
            <person name="Drula E."/>
            <person name="Henrissat B."/>
            <person name="Morin E."/>
            <person name="Kohler A."/>
            <person name="Barry K."/>
            <person name="LaButti K."/>
            <person name="Morin E."/>
            <person name="Salamov A."/>
            <person name="Lipzen A."/>
            <person name="Mereny Z."/>
            <person name="Hegedus B."/>
            <person name="Baldrian P."/>
            <person name="Stursova M."/>
            <person name="Weitz H."/>
            <person name="Taylor A."/>
            <person name="Grigoriev I.V."/>
            <person name="Nagy L.G."/>
            <person name="Martin F."/>
            <person name="Kauserud H."/>
        </authorList>
    </citation>
    <scope>NUCLEOTIDE SEQUENCE</scope>
    <source>
        <strain evidence="3">9284</strain>
    </source>
</reference>
<comment type="caution">
    <text evidence="3">The sequence shown here is derived from an EMBL/GenBank/DDBJ whole genome shotgun (WGS) entry which is preliminary data.</text>
</comment>
<gene>
    <name evidence="3" type="ORF">FB45DRAFT_908550</name>
    <name evidence="2" type="ORF">FB45DRAFT_960225</name>
</gene>
<dbReference type="EMBL" id="JARKIF010000006">
    <property type="protein sequence ID" value="KAJ7637195.1"/>
    <property type="molecule type" value="Genomic_DNA"/>
</dbReference>
<sequence length="192" mass="21642">MFSGSQITLVDPAPRIFLTFSRNSMLSTTIRRQPQGNLVYLVTTNMHATTTEVRDADTERPVARIVRKDFLPDTVSFSGGKTVRMNKWLKRAELPDEIPSSILEIDMGQCVLRAHPQYRLALYSPGMDNILAHWEPNTHPPTLILSPTVESSQSQILTAFLYLEQMMRIKEKNATTRASVYPGTKSQCVTTT</sequence>
<dbReference type="AlphaFoldDB" id="A0AAD7C2J6"/>
<organism evidence="3 4">
    <name type="scientific">Roridomyces roridus</name>
    <dbReference type="NCBI Taxonomy" id="1738132"/>
    <lineage>
        <taxon>Eukaryota</taxon>
        <taxon>Fungi</taxon>
        <taxon>Dikarya</taxon>
        <taxon>Basidiomycota</taxon>
        <taxon>Agaricomycotina</taxon>
        <taxon>Agaricomycetes</taxon>
        <taxon>Agaricomycetidae</taxon>
        <taxon>Agaricales</taxon>
        <taxon>Marasmiineae</taxon>
        <taxon>Mycenaceae</taxon>
        <taxon>Roridomyces</taxon>
    </lineage>
</organism>
<feature type="domain" description="DUF6593" evidence="1">
    <location>
        <begin position="23"/>
        <end position="168"/>
    </location>
</feature>
<dbReference type="InterPro" id="IPR046528">
    <property type="entry name" value="DUF6593"/>
</dbReference>
<proteinExistence type="predicted"/>
<evidence type="ECO:0000313" key="4">
    <source>
        <dbReference type="Proteomes" id="UP001221142"/>
    </source>
</evidence>
<evidence type="ECO:0000313" key="3">
    <source>
        <dbReference type="EMBL" id="KAJ7637195.1"/>
    </source>
</evidence>
<dbReference type="EMBL" id="JARKIF010000137">
    <property type="protein sequence ID" value="KAJ7603595.1"/>
    <property type="molecule type" value="Genomic_DNA"/>
</dbReference>
<evidence type="ECO:0000259" key="1">
    <source>
        <dbReference type="Pfam" id="PF20236"/>
    </source>
</evidence>
<accession>A0AAD7C2J6</accession>
<keyword evidence="4" id="KW-1185">Reference proteome</keyword>